<dbReference type="Proteomes" id="UP000273643">
    <property type="component" value="Unassembled WGS sequence"/>
</dbReference>
<dbReference type="SUPFAM" id="SSF53474">
    <property type="entry name" value="alpha/beta-Hydrolases"/>
    <property type="match status" value="1"/>
</dbReference>
<dbReference type="PANTHER" id="PTHR45856">
    <property type="entry name" value="ALPHA/BETA-HYDROLASES SUPERFAMILY PROTEIN"/>
    <property type="match status" value="1"/>
</dbReference>
<evidence type="ECO:0000313" key="3">
    <source>
        <dbReference type="Proteomes" id="UP000273643"/>
    </source>
</evidence>
<reference evidence="2 3" key="1">
    <citation type="submission" date="2018-11" db="EMBL/GenBank/DDBJ databases">
        <title>Genomic Encyclopedia of Type Strains, Phase IV (KMG-IV): sequencing the most valuable type-strain genomes for metagenomic binning, comparative biology and taxonomic classification.</title>
        <authorList>
            <person name="Goeker M."/>
        </authorList>
    </citation>
    <scope>NUCLEOTIDE SEQUENCE [LARGE SCALE GENOMIC DNA]</scope>
    <source>
        <strain evidence="2 3">DSM 16974</strain>
    </source>
</reference>
<dbReference type="OrthoDB" id="5522031at2"/>
<keyword evidence="3" id="KW-1185">Reference proteome</keyword>
<evidence type="ECO:0000259" key="1">
    <source>
        <dbReference type="Pfam" id="PF01764"/>
    </source>
</evidence>
<dbReference type="InterPro" id="IPR029058">
    <property type="entry name" value="AB_hydrolase_fold"/>
</dbReference>
<sequence length="384" mass="42840">MELTPLQASELADGIYDVQDRERLRLFLLRPEFSGTGSGLLSAEVGTRLINTEDAFGLCAQGRGQRKNELFFVFRGSTWANYGADWASNARIGLERGRTGTLVHIGFNQIFSSLLPQLKDFLDKHPHISGPIHCIGHSLGGAVASLVADWLKGQRRNPVKLYTFGAPRVGLEGFARHLTNRALSSNIYRVYHKTDPVPMIPVYPYRHPPSPGDGYHIPWGRGAISFAAHRIGHYVDSTRQCSWLALKGRPNPELGEEALKQWLSRDTLDNPADPSVWERVNSAMAWVLRKISVVFVAPIQAALMGGLTLADRIALALRQGVDASKDAGFWVLRLMRRIMKLLGFGAIAETTAELTRELMRWVLIRLIDRMTQMAQRALRQLRGG</sequence>
<dbReference type="EMBL" id="RJUK01000001">
    <property type="protein sequence ID" value="ROQ19992.1"/>
    <property type="molecule type" value="Genomic_DNA"/>
</dbReference>
<protein>
    <submittedName>
        <fullName evidence="2">Lipase (Class 3)</fullName>
    </submittedName>
</protein>
<organism evidence="2 3">
    <name type="scientific">Marinimicrobium koreense</name>
    <dbReference type="NCBI Taxonomy" id="306545"/>
    <lineage>
        <taxon>Bacteria</taxon>
        <taxon>Pseudomonadati</taxon>
        <taxon>Pseudomonadota</taxon>
        <taxon>Gammaproteobacteria</taxon>
        <taxon>Cellvibrionales</taxon>
        <taxon>Cellvibrionaceae</taxon>
        <taxon>Marinimicrobium</taxon>
    </lineage>
</organism>
<dbReference type="PANTHER" id="PTHR45856:SF24">
    <property type="entry name" value="FUNGAL LIPASE-LIKE DOMAIN-CONTAINING PROTEIN"/>
    <property type="match status" value="1"/>
</dbReference>
<feature type="domain" description="Fungal lipase-type" evidence="1">
    <location>
        <begin position="72"/>
        <end position="202"/>
    </location>
</feature>
<dbReference type="InterPro" id="IPR051218">
    <property type="entry name" value="Sec_MonoDiacylglyc_Lipase"/>
</dbReference>
<accession>A0A3N1NME8</accession>
<evidence type="ECO:0000313" key="2">
    <source>
        <dbReference type="EMBL" id="ROQ19992.1"/>
    </source>
</evidence>
<dbReference type="Pfam" id="PF01764">
    <property type="entry name" value="Lipase_3"/>
    <property type="match status" value="1"/>
</dbReference>
<dbReference type="Gene3D" id="3.40.50.1820">
    <property type="entry name" value="alpha/beta hydrolase"/>
    <property type="match status" value="1"/>
</dbReference>
<name>A0A3N1NME8_9GAMM</name>
<dbReference type="GO" id="GO:0006629">
    <property type="term" value="P:lipid metabolic process"/>
    <property type="evidence" value="ECO:0007669"/>
    <property type="project" value="InterPro"/>
</dbReference>
<dbReference type="AlphaFoldDB" id="A0A3N1NME8"/>
<dbReference type="CDD" id="cd00519">
    <property type="entry name" value="Lipase_3"/>
    <property type="match status" value="1"/>
</dbReference>
<dbReference type="InterPro" id="IPR002921">
    <property type="entry name" value="Fungal_lipase-type"/>
</dbReference>
<gene>
    <name evidence="2" type="ORF">EDC38_0583</name>
</gene>
<proteinExistence type="predicted"/>
<comment type="caution">
    <text evidence="2">The sequence shown here is derived from an EMBL/GenBank/DDBJ whole genome shotgun (WGS) entry which is preliminary data.</text>
</comment>